<feature type="domain" description="CheW-like" evidence="9">
    <location>
        <begin position="515"/>
        <end position="643"/>
    </location>
</feature>
<dbReference type="InterPro" id="IPR036641">
    <property type="entry name" value="HPT_dom_sf"/>
</dbReference>
<dbReference type="Gene3D" id="1.20.120.160">
    <property type="entry name" value="HPT domain"/>
    <property type="match status" value="1"/>
</dbReference>
<dbReference type="SUPFAM" id="SSF55874">
    <property type="entry name" value="ATPase domain of HSP90 chaperone/DNA topoisomerase II/histidine kinase"/>
    <property type="match status" value="1"/>
</dbReference>
<dbReference type="PANTHER" id="PTHR43395">
    <property type="entry name" value="SENSOR HISTIDINE KINASE CHEA"/>
    <property type="match status" value="1"/>
</dbReference>
<keyword evidence="5" id="KW-0418">Kinase</keyword>
<feature type="domain" description="HPt" evidence="10">
    <location>
        <begin position="1"/>
        <end position="101"/>
    </location>
</feature>
<dbReference type="InterPro" id="IPR051315">
    <property type="entry name" value="Bact_Chemotaxis_CheA"/>
</dbReference>
<keyword evidence="12" id="KW-1185">Reference proteome</keyword>
<organism evidence="11 12">
    <name type="scientific">Sphingomonas natans</name>
    <dbReference type="NCBI Taxonomy" id="3063330"/>
    <lineage>
        <taxon>Bacteria</taxon>
        <taxon>Pseudomonadati</taxon>
        <taxon>Pseudomonadota</taxon>
        <taxon>Alphaproteobacteria</taxon>
        <taxon>Sphingomonadales</taxon>
        <taxon>Sphingomonadaceae</taxon>
        <taxon>Sphingomonas</taxon>
    </lineage>
</organism>
<feature type="modified residue" description="Phosphohistidine" evidence="7">
    <location>
        <position position="44"/>
    </location>
</feature>
<dbReference type="Pfam" id="PF01627">
    <property type="entry name" value="Hpt"/>
    <property type="match status" value="1"/>
</dbReference>
<dbReference type="PRINTS" id="PR00344">
    <property type="entry name" value="BCTRLSENSOR"/>
</dbReference>
<dbReference type="InterPro" id="IPR005467">
    <property type="entry name" value="His_kinase_dom"/>
</dbReference>
<dbReference type="InterPro" id="IPR004105">
    <property type="entry name" value="CheA-like_dim"/>
</dbReference>
<dbReference type="EMBL" id="JAUOTP010000012">
    <property type="protein sequence ID" value="MDO6416714.1"/>
    <property type="molecule type" value="Genomic_DNA"/>
</dbReference>
<dbReference type="InterPro" id="IPR002545">
    <property type="entry name" value="CheW-lke_dom"/>
</dbReference>
<dbReference type="SUPFAM" id="SSF47226">
    <property type="entry name" value="Histidine-containing phosphotransfer domain, HPT domain"/>
    <property type="match status" value="1"/>
</dbReference>
<dbReference type="Gene3D" id="2.30.30.40">
    <property type="entry name" value="SH3 Domains"/>
    <property type="match status" value="1"/>
</dbReference>
<dbReference type="InterPro" id="IPR036890">
    <property type="entry name" value="HATPase_C_sf"/>
</dbReference>
<evidence type="ECO:0000256" key="6">
    <source>
        <dbReference type="ARBA" id="ARBA00023012"/>
    </source>
</evidence>
<gene>
    <name evidence="11" type="ORF">Q4F19_20180</name>
</gene>
<dbReference type="RefSeq" id="WP_303546504.1">
    <property type="nucleotide sequence ID" value="NZ_JAUOTP010000012.1"/>
</dbReference>
<evidence type="ECO:0000259" key="8">
    <source>
        <dbReference type="PROSITE" id="PS50109"/>
    </source>
</evidence>
<evidence type="ECO:0000256" key="5">
    <source>
        <dbReference type="ARBA" id="ARBA00022777"/>
    </source>
</evidence>
<dbReference type="InterPro" id="IPR008207">
    <property type="entry name" value="Sig_transdc_His_kin_Hpt_dom"/>
</dbReference>
<keyword evidence="3 7" id="KW-0597">Phosphoprotein</keyword>
<dbReference type="PROSITE" id="PS50851">
    <property type="entry name" value="CHEW"/>
    <property type="match status" value="1"/>
</dbReference>
<feature type="domain" description="Histidine kinase" evidence="8">
    <location>
        <begin position="328"/>
        <end position="513"/>
    </location>
</feature>
<evidence type="ECO:0000256" key="1">
    <source>
        <dbReference type="ARBA" id="ARBA00000085"/>
    </source>
</evidence>
<dbReference type="SMART" id="SM00387">
    <property type="entry name" value="HATPase_c"/>
    <property type="match status" value="1"/>
</dbReference>
<dbReference type="SMART" id="SM01231">
    <property type="entry name" value="H-kinase_dim"/>
    <property type="match status" value="1"/>
</dbReference>
<comment type="caution">
    <text evidence="11">The sequence shown here is derived from an EMBL/GenBank/DDBJ whole genome shotgun (WGS) entry which is preliminary data.</text>
</comment>
<evidence type="ECO:0000313" key="12">
    <source>
        <dbReference type="Proteomes" id="UP001169764"/>
    </source>
</evidence>
<dbReference type="Gene3D" id="3.30.565.10">
    <property type="entry name" value="Histidine kinase-like ATPase, C-terminal domain"/>
    <property type="match status" value="1"/>
</dbReference>
<dbReference type="Pfam" id="PF01584">
    <property type="entry name" value="CheW"/>
    <property type="match status" value="1"/>
</dbReference>
<evidence type="ECO:0000256" key="7">
    <source>
        <dbReference type="PROSITE-ProRule" id="PRU00110"/>
    </source>
</evidence>
<evidence type="ECO:0000313" key="11">
    <source>
        <dbReference type="EMBL" id="MDO6416714.1"/>
    </source>
</evidence>
<evidence type="ECO:0000256" key="4">
    <source>
        <dbReference type="ARBA" id="ARBA00022679"/>
    </source>
</evidence>
<keyword evidence="4" id="KW-0808">Transferase</keyword>
<dbReference type="SMART" id="SM00260">
    <property type="entry name" value="CheW"/>
    <property type="match status" value="1"/>
</dbReference>
<dbReference type="PROSITE" id="PS50109">
    <property type="entry name" value="HIS_KIN"/>
    <property type="match status" value="1"/>
</dbReference>
<accession>A0ABT8YFV1</accession>
<keyword evidence="6" id="KW-0902">Two-component regulatory system</keyword>
<comment type="catalytic activity">
    <reaction evidence="1">
        <text>ATP + protein L-histidine = ADP + protein N-phospho-L-histidine.</text>
        <dbReference type="EC" id="2.7.13.3"/>
    </reaction>
</comment>
<dbReference type="InterPro" id="IPR003594">
    <property type="entry name" value="HATPase_dom"/>
</dbReference>
<dbReference type="Pfam" id="PF02895">
    <property type="entry name" value="H-kinase_dim"/>
    <property type="match status" value="1"/>
</dbReference>
<dbReference type="InterPro" id="IPR004358">
    <property type="entry name" value="Sig_transdc_His_kin-like_C"/>
</dbReference>
<dbReference type="SUPFAM" id="SSF50341">
    <property type="entry name" value="CheW-like"/>
    <property type="match status" value="1"/>
</dbReference>
<reference evidence="11" key="1">
    <citation type="submission" date="2023-07" db="EMBL/GenBank/DDBJ databases">
        <authorList>
            <person name="Kim M."/>
        </authorList>
    </citation>
    <scope>NUCLEOTIDE SEQUENCE</scope>
    <source>
        <strain evidence="11">BIUV-7</strain>
    </source>
</reference>
<dbReference type="SMART" id="SM00073">
    <property type="entry name" value="HPT"/>
    <property type="match status" value="1"/>
</dbReference>
<protein>
    <recommendedName>
        <fullName evidence="2">histidine kinase</fullName>
        <ecNumber evidence="2">2.7.13.3</ecNumber>
    </recommendedName>
</protein>
<dbReference type="PROSITE" id="PS50894">
    <property type="entry name" value="HPT"/>
    <property type="match status" value="1"/>
</dbReference>
<dbReference type="Pfam" id="PF02518">
    <property type="entry name" value="HATPase_c"/>
    <property type="match status" value="1"/>
</dbReference>
<evidence type="ECO:0000256" key="2">
    <source>
        <dbReference type="ARBA" id="ARBA00012438"/>
    </source>
</evidence>
<name>A0ABT8YFV1_9SPHN</name>
<proteinExistence type="predicted"/>
<sequence length="643" mass="66882">MDELLEQFLIEGRELVLQGQADLIILLGDPGNAGAIDSAFRAIHTLKGSVGIFDMAPAERVLHAAETLLESARKAPAGISPGDVPRLVASLDQVDRWIDAMEASGSLGSGADAIAARLLDQQAETSPRAEALDPDPCSPDWAITLADREAAALANATGALVAFRYAPDSDAFFRGDDPLALIATVPGLIALAVLPAHGAWPDLATIDPFSCGMVIEGVAAAPLAALQPIFRLVPDQVAFHALEARGAPVREHSAPSSGATFLRVDAARLDALADGVGELAVAANAFSDIAHRAERIDPALALVIRAAQGDLDRAVGVVHRAVSAVRLVPLGPALARLPRLVREIAVNLGKQVAFTLSGDQIEVDKQIADGLFEPLLHLVRNALDHGIEAPETRAASGKSSEGALSLRISREGDDVLVTLADDGAGIDPTRIKALAVTRGLIDAEAAAQLADGAALRLIFAPGFSTAAQISDVSGRGVGMDAVQSAVDRLRGRIDIESQVGLGTSFRLRLPANALTTRLLVIDVGRDRYAVPFDQIAETARVEAERLVPLGTGIACVLRDRTVPVLSLAELLGGEESGLDPARLLVTRASGEPVALRVDHFSHRIDAMVRAPTGLLAGVPSIAGTALLGDGGILLVLNLPELVA</sequence>
<evidence type="ECO:0000259" key="9">
    <source>
        <dbReference type="PROSITE" id="PS50851"/>
    </source>
</evidence>
<dbReference type="EC" id="2.7.13.3" evidence="2"/>
<evidence type="ECO:0000259" key="10">
    <source>
        <dbReference type="PROSITE" id="PS50894"/>
    </source>
</evidence>
<dbReference type="PANTHER" id="PTHR43395:SF1">
    <property type="entry name" value="CHEMOTAXIS PROTEIN CHEA"/>
    <property type="match status" value="1"/>
</dbReference>
<dbReference type="CDD" id="cd00088">
    <property type="entry name" value="HPT"/>
    <property type="match status" value="1"/>
</dbReference>
<dbReference type="InterPro" id="IPR036061">
    <property type="entry name" value="CheW-like_dom_sf"/>
</dbReference>
<evidence type="ECO:0000256" key="3">
    <source>
        <dbReference type="ARBA" id="ARBA00022553"/>
    </source>
</evidence>
<dbReference type="Proteomes" id="UP001169764">
    <property type="component" value="Unassembled WGS sequence"/>
</dbReference>